<evidence type="ECO:0000256" key="5">
    <source>
        <dbReference type="ARBA" id="ARBA00023277"/>
    </source>
</evidence>
<organism evidence="7 8">
    <name type="scientific">Corynebacterium urealyticum (strain ATCC 43042 / DSM 7109)</name>
    <dbReference type="NCBI Taxonomy" id="504474"/>
    <lineage>
        <taxon>Bacteria</taxon>
        <taxon>Bacillati</taxon>
        <taxon>Actinomycetota</taxon>
        <taxon>Actinomycetes</taxon>
        <taxon>Mycobacteriales</taxon>
        <taxon>Corynebacteriaceae</taxon>
        <taxon>Corynebacterium</taxon>
    </lineage>
</organism>
<dbReference type="STRING" id="504474.cu0199"/>
<dbReference type="Proteomes" id="UP000001727">
    <property type="component" value="Chromosome"/>
</dbReference>
<evidence type="ECO:0000256" key="4">
    <source>
        <dbReference type="ARBA" id="ARBA00022842"/>
    </source>
</evidence>
<evidence type="ECO:0000313" key="7">
    <source>
        <dbReference type="EMBL" id="CAQ04159.1"/>
    </source>
</evidence>
<evidence type="ECO:0000256" key="1">
    <source>
        <dbReference type="ARBA" id="ARBA00001946"/>
    </source>
</evidence>
<comment type="similarity">
    <text evidence="2">Belongs to the HAD-like hydrolase superfamily. CbbY/CbbZ/Gph/YieH family.</text>
</comment>
<feature type="region of interest" description="Disordered" evidence="6">
    <location>
        <begin position="1"/>
        <end position="48"/>
    </location>
</feature>
<evidence type="ECO:0000256" key="2">
    <source>
        <dbReference type="ARBA" id="ARBA00006171"/>
    </source>
</evidence>
<dbReference type="AlphaFoldDB" id="B1VEH0"/>
<accession>B1VEH0</accession>
<name>B1VEH0_CORU7</name>
<keyword evidence="7" id="KW-0378">Hydrolase</keyword>
<dbReference type="PANTHER" id="PTHR46193:SF18">
    <property type="entry name" value="HEXITOL PHOSPHATASE B"/>
    <property type="match status" value="1"/>
</dbReference>
<comment type="cofactor">
    <cofactor evidence="1">
        <name>Mg(2+)</name>
        <dbReference type="ChEBI" id="CHEBI:18420"/>
    </cofactor>
</comment>
<protein>
    <submittedName>
        <fullName evidence="7">Putative hydrolase</fullName>
    </submittedName>
</protein>
<dbReference type="NCBIfam" id="TIGR01509">
    <property type="entry name" value="HAD-SF-IA-v3"/>
    <property type="match status" value="1"/>
</dbReference>
<evidence type="ECO:0000256" key="3">
    <source>
        <dbReference type="ARBA" id="ARBA00022723"/>
    </source>
</evidence>
<keyword evidence="4" id="KW-0460">Magnesium</keyword>
<proteinExistence type="inferred from homology"/>
<dbReference type="Gene3D" id="3.40.50.1000">
    <property type="entry name" value="HAD superfamily/HAD-like"/>
    <property type="match status" value="1"/>
</dbReference>
<reference evidence="7 8" key="1">
    <citation type="journal article" date="2008" name="J. Biotechnol.">
        <title>The lifestyle of Corynebacterium urealyticum derived from its complete genome sequence established by pyrosequencing.</title>
        <authorList>
            <person name="Tauch A."/>
            <person name="Trost E."/>
            <person name="Tilker A."/>
            <person name="Ludewig U."/>
            <person name="Schneiker S."/>
            <person name="Goesmann A."/>
            <person name="Arnold W."/>
            <person name="Bekel T."/>
            <person name="Brinkrolf K."/>
            <person name="Brune I."/>
            <person name="Goetker S."/>
            <person name="Kalinowski J."/>
            <person name="Kamp P.-B."/>
            <person name="Lobo F.P."/>
            <person name="Viehoever P."/>
            <person name="Weisshaar B."/>
            <person name="Soriano F."/>
            <person name="Droege M."/>
            <person name="Puehler A."/>
        </authorList>
    </citation>
    <scope>NUCLEOTIDE SEQUENCE [LARGE SCALE GENOMIC DNA]</scope>
    <source>
        <strain evidence="8">ATCC 43042 / DSM 7109</strain>
    </source>
</reference>
<sequence length="301" mass="31868">MCRRKRKGRVCPATNGGGERTIGSMNPGNVNKRQPETSTSGQGSGTADADLPDLCLPDLWQYGAILFDLDGVITPTADLHREAWAHMFSEYFREISATGQSVAEYTDQDYYDYLDGRPRTEGIAVLLHSRGIDLPAGSEEDTAAENTVYGLGERKNAEFLRLLDQGIAAYPGSVQLLDALAAPKEGVASPRLAIVSSSKNARPVLEAAGLLDRFELIVDGLVAAELELPGKPAPDTYLHAATWLGVPAEKAVVVEDALSGVAAGRNGKFGLVVGVDRGAGEQELRDAGADTVVADLADFVG</sequence>
<dbReference type="EMBL" id="AM942444">
    <property type="protein sequence ID" value="CAQ04159.1"/>
    <property type="molecule type" value="Genomic_DNA"/>
</dbReference>
<keyword evidence="5" id="KW-0119">Carbohydrate metabolism</keyword>
<keyword evidence="3" id="KW-0479">Metal-binding</keyword>
<dbReference type="InterPro" id="IPR023214">
    <property type="entry name" value="HAD_sf"/>
</dbReference>
<dbReference type="InterPro" id="IPR036412">
    <property type="entry name" value="HAD-like_sf"/>
</dbReference>
<evidence type="ECO:0000313" key="8">
    <source>
        <dbReference type="Proteomes" id="UP000001727"/>
    </source>
</evidence>
<gene>
    <name evidence="7" type="ordered locus">cu0199</name>
</gene>
<dbReference type="SFLD" id="SFLDS00003">
    <property type="entry name" value="Haloacid_Dehalogenase"/>
    <property type="match status" value="1"/>
</dbReference>
<dbReference type="Gene3D" id="1.10.150.240">
    <property type="entry name" value="Putative phosphatase, domain 2"/>
    <property type="match status" value="1"/>
</dbReference>
<dbReference type="GO" id="GO:0016787">
    <property type="term" value="F:hydrolase activity"/>
    <property type="evidence" value="ECO:0007669"/>
    <property type="project" value="UniProtKB-KW"/>
</dbReference>
<dbReference type="SFLD" id="SFLDG01129">
    <property type="entry name" value="C1.5:_HAD__Beta-PGM__Phosphata"/>
    <property type="match status" value="1"/>
</dbReference>
<dbReference type="InterPro" id="IPR023198">
    <property type="entry name" value="PGP-like_dom2"/>
</dbReference>
<dbReference type="Pfam" id="PF00702">
    <property type="entry name" value="Hydrolase"/>
    <property type="match status" value="1"/>
</dbReference>
<evidence type="ECO:0000256" key="6">
    <source>
        <dbReference type="SAM" id="MobiDB-lite"/>
    </source>
</evidence>
<dbReference type="eggNOG" id="COG0637">
    <property type="taxonomic scope" value="Bacteria"/>
</dbReference>
<dbReference type="PANTHER" id="PTHR46193">
    <property type="entry name" value="6-PHOSPHOGLUCONATE PHOSPHATASE"/>
    <property type="match status" value="1"/>
</dbReference>
<keyword evidence="8" id="KW-1185">Reference proteome</keyword>
<dbReference type="InterPro" id="IPR006439">
    <property type="entry name" value="HAD-SF_hydro_IA"/>
</dbReference>
<dbReference type="InterPro" id="IPR051600">
    <property type="entry name" value="Beta-PGM-like"/>
</dbReference>
<dbReference type="SUPFAM" id="SSF56784">
    <property type="entry name" value="HAD-like"/>
    <property type="match status" value="1"/>
</dbReference>
<dbReference type="KEGG" id="cur:cu0199"/>
<feature type="compositionally biased region" description="Polar residues" evidence="6">
    <location>
        <begin position="23"/>
        <end position="41"/>
    </location>
</feature>
<dbReference type="HOGENOM" id="CLU_045011_4_0_11"/>
<dbReference type="GO" id="GO:0046872">
    <property type="term" value="F:metal ion binding"/>
    <property type="evidence" value="ECO:0007669"/>
    <property type="project" value="UniProtKB-KW"/>
</dbReference>